<keyword evidence="2" id="KW-1185">Reference proteome</keyword>
<reference evidence="1 2" key="1">
    <citation type="journal article" date="2004" name="Mol. Plant Microbe Interact.">
        <title>The genome sequence of the Gram-positive sugarcane pathogen Leifsonia xyli subsp. xyli.</title>
        <authorList>
            <person name="Monteiro-Vitorello C.B."/>
            <person name="Camargo L.E.A."/>
            <person name="Van Sluys M.A."/>
            <person name="Kitajima J.P."/>
            <person name="Truffi D."/>
            <person name="do Amaral A.M."/>
            <person name="Harakava R."/>
            <person name="de Oliveira J.C.F."/>
            <person name="Wood D."/>
            <person name="de Oliveira M.C."/>
            <person name="Miyaki C.Y."/>
            <person name="Takita M.A."/>
            <person name="da Silva A.C.R."/>
            <person name="Furlan L.R."/>
            <person name="Carraro D.M."/>
            <person name="Camarotte G."/>
            <person name="Almeida N.F. Jr."/>
            <person name="Carrer H."/>
            <person name="Coutinho L.L."/>
            <person name="El-Dorry H.A."/>
            <person name="Ferro M.I.T."/>
            <person name="Gagliardi P.R."/>
            <person name="Giglioti E."/>
            <person name="Goldman M.H.S."/>
            <person name="Goldman G.H."/>
            <person name="Kimura E.T."/>
            <person name="Ferro E.S."/>
            <person name="Kuramae E.E."/>
            <person name="Lemos E.G.M."/>
            <person name="Lemos M.V.F."/>
            <person name="Mauro S.M.Z."/>
            <person name="Machado M.A."/>
            <person name="Marino C.L."/>
            <person name="Menck C.F."/>
            <person name="Nunes L.R."/>
            <person name="Oliveira R.C."/>
            <person name="Pereira G.G."/>
            <person name="Siqueira W."/>
            <person name="de Souza A.A."/>
            <person name="Tsai S.M."/>
            <person name="Zanca A.S."/>
            <person name="Simpson A.J.G."/>
            <person name="Brumbley S.M."/>
            <person name="Setubal J.C."/>
        </authorList>
    </citation>
    <scope>NUCLEOTIDE SEQUENCE [LARGE SCALE GENOMIC DNA]</scope>
    <source>
        <strain evidence="1 2">CTCB07</strain>
    </source>
</reference>
<proteinExistence type="predicted"/>
<dbReference type="AlphaFoldDB" id="Q6AGV1"/>
<dbReference type="HOGENOM" id="CLU_905767_0_0_11"/>
<name>Q6AGV1_LEIXX</name>
<evidence type="ECO:0000313" key="2">
    <source>
        <dbReference type="Proteomes" id="UP000001306"/>
    </source>
</evidence>
<evidence type="ECO:0008006" key="3">
    <source>
        <dbReference type="Google" id="ProtNLM"/>
    </source>
</evidence>
<sequence length="257" mass="26970">MSGGAVQYETGEPIYTTDTPRAVTPGSEYPLTGAPTGVASIAKTVKWGQDTIVTDESISRQKMQPVNRALTKLGNQNVKYVDSIALSAISSAVTQTTAAAAAWTSATAAQIFKDVALAKANIVALNQGYEPDTVVVSDLAWANALSAFVASGYLSRENAAQNPTLTGDFPVINGLRWLVTPNLPTANTALVLDSTVLGGMADENIGGPGYASTDGIGVEVKSIREDENDQYRLRARRVTVPIVVEPAAGWKLTEIGT</sequence>
<dbReference type="eggNOG" id="ENOG502ZA8G">
    <property type="taxonomic scope" value="Bacteria"/>
</dbReference>
<dbReference type="Pfam" id="PF25209">
    <property type="entry name" value="Phage_capsid_4"/>
    <property type="match status" value="1"/>
</dbReference>
<dbReference type="STRING" id="281090.Lxx03880"/>
<protein>
    <recommendedName>
        <fullName evidence="3">Major capsid protein</fullName>
    </recommendedName>
</protein>
<gene>
    <name evidence="1" type="ordered locus">Lxx03880</name>
</gene>
<dbReference type="EMBL" id="AE016822">
    <property type="protein sequence ID" value="AAT88394.1"/>
    <property type="molecule type" value="Genomic_DNA"/>
</dbReference>
<evidence type="ECO:0000313" key="1">
    <source>
        <dbReference type="EMBL" id="AAT88394.1"/>
    </source>
</evidence>
<dbReference type="Proteomes" id="UP000001306">
    <property type="component" value="Chromosome"/>
</dbReference>
<organism evidence="1 2">
    <name type="scientific">Leifsonia xyli subsp. xyli (strain CTCB07)</name>
    <dbReference type="NCBI Taxonomy" id="281090"/>
    <lineage>
        <taxon>Bacteria</taxon>
        <taxon>Bacillati</taxon>
        <taxon>Actinomycetota</taxon>
        <taxon>Actinomycetes</taxon>
        <taxon>Micrococcales</taxon>
        <taxon>Microbacteriaceae</taxon>
        <taxon>Leifsonia</taxon>
    </lineage>
</organism>
<dbReference type="KEGG" id="lxx:Lxx03880"/>
<accession>Q6AGV1</accession>